<evidence type="ECO:0000313" key="6">
    <source>
        <dbReference type="Proteomes" id="UP001595923"/>
    </source>
</evidence>
<evidence type="ECO:0000256" key="3">
    <source>
        <dbReference type="SAM" id="SignalP"/>
    </source>
</evidence>
<comment type="caution">
    <text evidence="5">The sequence shown here is derived from an EMBL/GenBank/DDBJ whole genome shotgun (WGS) entry which is preliminary data.</text>
</comment>
<accession>A0ABV9DT46</accession>
<evidence type="ECO:0000256" key="1">
    <source>
        <dbReference type="ARBA" id="ARBA00022630"/>
    </source>
</evidence>
<dbReference type="Proteomes" id="UP001595923">
    <property type="component" value="Unassembled WGS sequence"/>
</dbReference>
<feature type="signal peptide" evidence="3">
    <location>
        <begin position="1"/>
        <end position="21"/>
    </location>
</feature>
<feature type="domain" description="FAD-dependent oxidoreductase 2 FAD-binding" evidence="4">
    <location>
        <begin position="4"/>
        <end position="176"/>
    </location>
</feature>
<keyword evidence="3" id="KW-0732">Signal</keyword>
<dbReference type="RefSeq" id="WP_378572606.1">
    <property type="nucleotide sequence ID" value="NZ_JBHSFQ010000005.1"/>
</dbReference>
<name>A0ABV9DT46_9ACTN</name>
<proteinExistence type="predicted"/>
<gene>
    <name evidence="5" type="ORF">ACFO4E_08545</name>
</gene>
<dbReference type="SUPFAM" id="SSF51905">
    <property type="entry name" value="FAD/NAD(P)-binding domain"/>
    <property type="match status" value="1"/>
</dbReference>
<feature type="chain" id="PRO_5046163516" evidence="3">
    <location>
        <begin position="22"/>
        <end position="190"/>
    </location>
</feature>
<dbReference type="InterPro" id="IPR036188">
    <property type="entry name" value="FAD/NAD-bd_sf"/>
</dbReference>
<dbReference type="Gene3D" id="3.50.50.60">
    <property type="entry name" value="FAD/NAD(P)-binding domain"/>
    <property type="match status" value="1"/>
</dbReference>
<dbReference type="InterPro" id="IPR003953">
    <property type="entry name" value="FAD-dep_OxRdtase_2_FAD-bd"/>
</dbReference>
<protein>
    <submittedName>
        <fullName evidence="5">FAD-dependent oxidoreductase</fullName>
    </submittedName>
</protein>
<dbReference type="Pfam" id="PF00890">
    <property type="entry name" value="FAD_binding_2"/>
    <property type="match status" value="1"/>
</dbReference>
<reference evidence="6" key="1">
    <citation type="journal article" date="2019" name="Int. J. Syst. Evol. Microbiol.">
        <title>The Global Catalogue of Microorganisms (GCM) 10K type strain sequencing project: providing services to taxonomists for standard genome sequencing and annotation.</title>
        <authorList>
            <consortium name="The Broad Institute Genomics Platform"/>
            <consortium name="The Broad Institute Genome Sequencing Center for Infectious Disease"/>
            <person name="Wu L."/>
            <person name="Ma J."/>
        </authorList>
    </citation>
    <scope>NUCLEOTIDE SEQUENCE [LARGE SCALE GENOMIC DNA]</scope>
    <source>
        <strain evidence="6">XZYJ18</strain>
    </source>
</reference>
<keyword evidence="1" id="KW-0285">Flavoprotein</keyword>
<keyword evidence="6" id="KW-1185">Reference proteome</keyword>
<dbReference type="EMBL" id="JBHSFQ010000005">
    <property type="protein sequence ID" value="MFC4561902.1"/>
    <property type="molecule type" value="Genomic_DNA"/>
</dbReference>
<sequence length="190" mass="20535">MTRILIFGAGLAGLQAALVLAADGHAVTVVERDPAVPPDGAEAMYEEWERPGVSRFRMPHVASGRWSHLMARELPEVLTELEHLGAVRSSPLDLLPEEAITGARAGDEELRRVFARRPVMEGALANVTERTRGTTMRRGLTVRALRSRSGETPRVTGVVTDTGETIDADLVIDAMGRHSPERTCSNCCAG</sequence>
<organism evidence="5 6">
    <name type="scientific">Nocardiopsis mangrovi</name>
    <dbReference type="NCBI Taxonomy" id="1179818"/>
    <lineage>
        <taxon>Bacteria</taxon>
        <taxon>Bacillati</taxon>
        <taxon>Actinomycetota</taxon>
        <taxon>Actinomycetes</taxon>
        <taxon>Streptosporangiales</taxon>
        <taxon>Nocardiopsidaceae</taxon>
        <taxon>Nocardiopsis</taxon>
    </lineage>
</organism>
<evidence type="ECO:0000313" key="5">
    <source>
        <dbReference type="EMBL" id="MFC4561902.1"/>
    </source>
</evidence>
<keyword evidence="2" id="KW-0560">Oxidoreductase</keyword>
<evidence type="ECO:0000259" key="4">
    <source>
        <dbReference type="Pfam" id="PF00890"/>
    </source>
</evidence>
<evidence type="ECO:0000256" key="2">
    <source>
        <dbReference type="ARBA" id="ARBA00023002"/>
    </source>
</evidence>